<keyword evidence="10" id="KW-0804">Transcription</keyword>
<reference evidence="15" key="2">
    <citation type="submission" date="2025-08" db="UniProtKB">
        <authorList>
            <consortium name="Ensembl"/>
        </authorList>
    </citation>
    <scope>IDENTIFICATION</scope>
</reference>
<comment type="similarity">
    <text evidence="3">Belongs to the krueppel C2H2-type zinc-finger protein family.</text>
</comment>
<dbReference type="FunFam" id="3.30.160.60:FF:000966">
    <property type="entry name" value="ZFP90 zinc finger protein"/>
    <property type="match status" value="1"/>
</dbReference>
<evidence type="ECO:0000313" key="16">
    <source>
        <dbReference type="Proteomes" id="UP000694620"/>
    </source>
</evidence>
<dbReference type="SMART" id="SM00355">
    <property type="entry name" value="ZnF_C2H2"/>
    <property type="match status" value="6"/>
</dbReference>
<evidence type="ECO:0000256" key="7">
    <source>
        <dbReference type="ARBA" id="ARBA00022833"/>
    </source>
</evidence>
<gene>
    <name evidence="15" type="primary">LOC114666323</name>
</gene>
<feature type="region of interest" description="Disordered" evidence="13">
    <location>
        <begin position="181"/>
        <end position="205"/>
    </location>
</feature>
<keyword evidence="16" id="KW-1185">Reference proteome</keyword>
<dbReference type="GO" id="GO:0005634">
    <property type="term" value="C:nucleus"/>
    <property type="evidence" value="ECO:0007669"/>
    <property type="project" value="UniProtKB-SubCell"/>
</dbReference>
<proteinExistence type="inferred from homology"/>
<dbReference type="Ensembl" id="ENSECRT00000003758.1">
    <property type="protein sequence ID" value="ENSECRP00000003697.1"/>
    <property type="gene ID" value="ENSECRG00000002541.1"/>
</dbReference>
<dbReference type="PANTHER" id="PTHR16515:SF49">
    <property type="entry name" value="GASTRULA ZINC FINGER PROTEIN XLCGF49.1-LIKE-RELATED"/>
    <property type="match status" value="1"/>
</dbReference>
<dbReference type="PANTHER" id="PTHR16515">
    <property type="entry name" value="PR DOMAIN ZINC FINGER PROTEIN"/>
    <property type="match status" value="1"/>
</dbReference>
<keyword evidence="6 12" id="KW-0863">Zinc-finger</keyword>
<sequence length="428" mass="48375">MEEVYPAVQEPLDVGYKCEEGAKEETCDKEGEKNLTLQRGSLSMHAVDKRNDIKKEDCEWDSVHHQQECGSIKVEDCDKEALEFKKDSEVTSHNTNMQRNETANGIKEEDHLKLESDFQAFSPTKGDPGLESMPYAVHSKSMIKPMEISTSLSGEGFQDTGFFSSSQASLKCKSQLALHDEDTRKSTSGSESLVPASLQDSSLHDRKLTKTEVEARKKNSANLFFCQERKAHVKIKAKYDSKWSPTTPKTYCCTECGKGFSSYGHLRTHTRVHTGEKPYCCSECGKQFAQSGNFNKHIRIHTGEKPYSCFECDKRFTDVSTLMNHTRIHTREKPFCCAECGKQFSQLSHLQTHTRIHTGEKPFCCSECGKQFLQIANLRTHLRIHTGEKPFCCSKCGRGFSNKHSFRLHTRVHTGEDPKCSVANDSPK</sequence>
<dbReference type="GeneID" id="114666323"/>
<comment type="subcellular location">
    <subcellularLocation>
        <location evidence="2">Nucleus</location>
    </subcellularLocation>
</comment>
<comment type="function">
    <text evidence="1">May be involved in transcriptional regulation.</text>
</comment>
<evidence type="ECO:0000256" key="11">
    <source>
        <dbReference type="ARBA" id="ARBA00023242"/>
    </source>
</evidence>
<dbReference type="AlphaFoldDB" id="A0A8C4RL17"/>
<evidence type="ECO:0000256" key="13">
    <source>
        <dbReference type="SAM" id="MobiDB-lite"/>
    </source>
</evidence>
<dbReference type="FunFam" id="3.30.160.60:FF:001498">
    <property type="entry name" value="Zinc finger protein 404"/>
    <property type="match status" value="1"/>
</dbReference>
<evidence type="ECO:0000256" key="12">
    <source>
        <dbReference type="PROSITE-ProRule" id="PRU00042"/>
    </source>
</evidence>
<dbReference type="InterPro" id="IPR036236">
    <property type="entry name" value="Znf_C2H2_sf"/>
</dbReference>
<reference evidence="15" key="1">
    <citation type="submission" date="2021-06" db="EMBL/GenBank/DDBJ databases">
        <authorList>
            <consortium name="Wellcome Sanger Institute Data Sharing"/>
        </authorList>
    </citation>
    <scope>NUCLEOTIDE SEQUENCE [LARGE SCALE GENOMIC DNA]</scope>
</reference>
<dbReference type="FunFam" id="3.30.160.60:FF:000774">
    <property type="entry name" value="Zinc finger protein"/>
    <property type="match status" value="1"/>
</dbReference>
<protein>
    <recommendedName>
        <fullName evidence="14">C2H2-type domain-containing protein</fullName>
    </recommendedName>
</protein>
<dbReference type="InterPro" id="IPR050331">
    <property type="entry name" value="Zinc_finger"/>
</dbReference>
<evidence type="ECO:0000256" key="9">
    <source>
        <dbReference type="ARBA" id="ARBA00023125"/>
    </source>
</evidence>
<dbReference type="PROSITE" id="PS00028">
    <property type="entry name" value="ZINC_FINGER_C2H2_1"/>
    <property type="match status" value="6"/>
</dbReference>
<organism evidence="15 16">
    <name type="scientific">Erpetoichthys calabaricus</name>
    <name type="common">Rope fish</name>
    <name type="synonym">Calamoichthys calabaricus</name>
    <dbReference type="NCBI Taxonomy" id="27687"/>
    <lineage>
        <taxon>Eukaryota</taxon>
        <taxon>Metazoa</taxon>
        <taxon>Chordata</taxon>
        <taxon>Craniata</taxon>
        <taxon>Vertebrata</taxon>
        <taxon>Euteleostomi</taxon>
        <taxon>Actinopterygii</taxon>
        <taxon>Polypteriformes</taxon>
        <taxon>Polypteridae</taxon>
        <taxon>Erpetoichthys</taxon>
    </lineage>
</organism>
<evidence type="ECO:0000256" key="2">
    <source>
        <dbReference type="ARBA" id="ARBA00004123"/>
    </source>
</evidence>
<keyword evidence="11" id="KW-0539">Nucleus</keyword>
<evidence type="ECO:0000256" key="3">
    <source>
        <dbReference type="ARBA" id="ARBA00006991"/>
    </source>
</evidence>
<dbReference type="FunFam" id="3.30.160.60:FF:002343">
    <property type="entry name" value="Zinc finger protein 33A"/>
    <property type="match status" value="2"/>
</dbReference>
<dbReference type="GO" id="GO:0008270">
    <property type="term" value="F:zinc ion binding"/>
    <property type="evidence" value="ECO:0007669"/>
    <property type="project" value="UniProtKB-KW"/>
</dbReference>
<dbReference type="SUPFAM" id="SSF57667">
    <property type="entry name" value="beta-beta-alpha zinc fingers"/>
    <property type="match status" value="3"/>
</dbReference>
<keyword evidence="5" id="KW-0677">Repeat</keyword>
<feature type="domain" description="C2H2-type" evidence="14">
    <location>
        <begin position="363"/>
        <end position="390"/>
    </location>
</feature>
<evidence type="ECO:0000256" key="1">
    <source>
        <dbReference type="ARBA" id="ARBA00003767"/>
    </source>
</evidence>
<evidence type="ECO:0000259" key="14">
    <source>
        <dbReference type="PROSITE" id="PS50157"/>
    </source>
</evidence>
<dbReference type="GO" id="GO:0003677">
    <property type="term" value="F:DNA binding"/>
    <property type="evidence" value="ECO:0007669"/>
    <property type="project" value="UniProtKB-KW"/>
</dbReference>
<dbReference type="OrthoDB" id="8113227at2759"/>
<keyword evidence="8" id="KW-0805">Transcription regulation</keyword>
<keyword evidence="7" id="KW-0862">Zinc</keyword>
<dbReference type="InterPro" id="IPR013087">
    <property type="entry name" value="Znf_C2H2_type"/>
</dbReference>
<accession>A0A8C4RL17</accession>
<dbReference type="Pfam" id="PF00096">
    <property type="entry name" value="zf-C2H2"/>
    <property type="match status" value="3"/>
</dbReference>
<keyword evidence="9" id="KW-0238">DNA-binding</keyword>
<reference evidence="15" key="3">
    <citation type="submission" date="2025-09" db="UniProtKB">
        <authorList>
            <consortium name="Ensembl"/>
        </authorList>
    </citation>
    <scope>IDENTIFICATION</scope>
</reference>
<evidence type="ECO:0000256" key="5">
    <source>
        <dbReference type="ARBA" id="ARBA00022737"/>
    </source>
</evidence>
<dbReference type="GO" id="GO:0010468">
    <property type="term" value="P:regulation of gene expression"/>
    <property type="evidence" value="ECO:0007669"/>
    <property type="project" value="TreeGrafter"/>
</dbReference>
<feature type="domain" description="C2H2-type" evidence="14">
    <location>
        <begin position="391"/>
        <end position="418"/>
    </location>
</feature>
<evidence type="ECO:0000256" key="10">
    <source>
        <dbReference type="ARBA" id="ARBA00023163"/>
    </source>
</evidence>
<dbReference type="PROSITE" id="PS50157">
    <property type="entry name" value="ZINC_FINGER_C2H2_2"/>
    <property type="match status" value="6"/>
</dbReference>
<dbReference type="GeneTree" id="ENSGT01150000286952"/>
<feature type="domain" description="C2H2-type" evidence="14">
    <location>
        <begin position="251"/>
        <end position="278"/>
    </location>
</feature>
<feature type="domain" description="C2H2-type" evidence="14">
    <location>
        <begin position="279"/>
        <end position="306"/>
    </location>
</feature>
<evidence type="ECO:0000313" key="15">
    <source>
        <dbReference type="Ensembl" id="ENSECRP00000003697.1"/>
    </source>
</evidence>
<evidence type="ECO:0000256" key="4">
    <source>
        <dbReference type="ARBA" id="ARBA00022723"/>
    </source>
</evidence>
<dbReference type="FunFam" id="3.30.160.60:FF:001954">
    <property type="entry name" value="Zinc finger protein 787"/>
    <property type="match status" value="1"/>
</dbReference>
<dbReference type="Proteomes" id="UP000694620">
    <property type="component" value="Chromosome 1"/>
</dbReference>
<name>A0A8C4RL17_ERPCA</name>
<keyword evidence="4" id="KW-0479">Metal-binding</keyword>
<dbReference type="RefSeq" id="XP_051782712.1">
    <property type="nucleotide sequence ID" value="XM_051926752.1"/>
</dbReference>
<feature type="domain" description="C2H2-type" evidence="14">
    <location>
        <begin position="335"/>
        <end position="362"/>
    </location>
</feature>
<dbReference type="Gene3D" id="3.30.160.60">
    <property type="entry name" value="Classic Zinc Finger"/>
    <property type="match status" value="6"/>
</dbReference>
<feature type="domain" description="C2H2-type" evidence="14">
    <location>
        <begin position="307"/>
        <end position="334"/>
    </location>
</feature>
<dbReference type="Pfam" id="PF13912">
    <property type="entry name" value="zf-C2H2_6"/>
    <property type="match status" value="2"/>
</dbReference>
<evidence type="ECO:0000256" key="6">
    <source>
        <dbReference type="ARBA" id="ARBA00022771"/>
    </source>
</evidence>
<evidence type="ECO:0000256" key="8">
    <source>
        <dbReference type="ARBA" id="ARBA00023015"/>
    </source>
</evidence>